<evidence type="ECO:0000313" key="14">
    <source>
        <dbReference type="EMBL" id="BDU72576.1"/>
    </source>
</evidence>
<dbReference type="EMBL" id="AP027080">
    <property type="protein sequence ID" value="BDU72576.1"/>
    <property type="molecule type" value="Genomic_DNA"/>
</dbReference>
<dbReference type="PANTHER" id="PTHR42716">
    <property type="entry name" value="L-ASPARTATE OXIDASE"/>
    <property type="match status" value="1"/>
</dbReference>
<keyword evidence="15" id="KW-1185">Reference proteome</keyword>
<dbReference type="InterPro" id="IPR036188">
    <property type="entry name" value="FAD/NAD-bd_sf"/>
</dbReference>
<dbReference type="GO" id="GO:0005737">
    <property type="term" value="C:cytoplasm"/>
    <property type="evidence" value="ECO:0007669"/>
    <property type="project" value="UniProtKB-SubCell"/>
</dbReference>
<dbReference type="SUPFAM" id="SSF46977">
    <property type="entry name" value="Succinate dehydrogenase/fumarate reductase flavoprotein C-terminal domain"/>
    <property type="match status" value="1"/>
</dbReference>
<accession>A0AA48K8Q2</accession>
<dbReference type="EC" id="1.4.3.16" evidence="4 10"/>
<comment type="cofactor">
    <cofactor evidence="1 11">
        <name>FAD</name>
        <dbReference type="ChEBI" id="CHEBI:57692"/>
    </cofactor>
</comment>
<dbReference type="PRINTS" id="PR00368">
    <property type="entry name" value="FADPNR"/>
</dbReference>
<dbReference type="NCBIfam" id="TIGR00551">
    <property type="entry name" value="nadB"/>
    <property type="match status" value="1"/>
</dbReference>
<dbReference type="GO" id="GO:0034628">
    <property type="term" value="P:'de novo' NAD+ biosynthetic process from L-aspartate"/>
    <property type="evidence" value="ECO:0007669"/>
    <property type="project" value="TreeGrafter"/>
</dbReference>
<evidence type="ECO:0000256" key="7">
    <source>
        <dbReference type="ARBA" id="ARBA00022827"/>
    </source>
</evidence>
<evidence type="ECO:0000256" key="9">
    <source>
        <dbReference type="ARBA" id="ARBA00048305"/>
    </source>
</evidence>
<evidence type="ECO:0000259" key="13">
    <source>
        <dbReference type="Pfam" id="PF02910"/>
    </source>
</evidence>
<dbReference type="Pfam" id="PF02910">
    <property type="entry name" value="Succ_DH_flav_C"/>
    <property type="match status" value="1"/>
</dbReference>
<dbReference type="FunFam" id="3.90.700.10:FF:000002">
    <property type="entry name" value="L-aspartate oxidase"/>
    <property type="match status" value="1"/>
</dbReference>
<evidence type="ECO:0000313" key="15">
    <source>
        <dbReference type="Proteomes" id="UP001238179"/>
    </source>
</evidence>
<evidence type="ECO:0000256" key="3">
    <source>
        <dbReference type="ARBA" id="ARBA00008562"/>
    </source>
</evidence>
<dbReference type="Pfam" id="PF00890">
    <property type="entry name" value="FAD_binding_2"/>
    <property type="match status" value="1"/>
</dbReference>
<dbReference type="KEGG" id="msil:METEAL_17500"/>
<comment type="pathway">
    <text evidence="2 11">Cofactor biosynthesis; NAD(+) biosynthesis; iminoaspartate from L-aspartate (oxidase route): step 1/1.</text>
</comment>
<dbReference type="Gene3D" id="3.50.50.60">
    <property type="entry name" value="FAD/NAD(P)-binding domain"/>
    <property type="match status" value="1"/>
</dbReference>
<evidence type="ECO:0000256" key="8">
    <source>
        <dbReference type="ARBA" id="ARBA00023002"/>
    </source>
</evidence>
<evidence type="ECO:0000256" key="10">
    <source>
        <dbReference type="NCBIfam" id="TIGR00551"/>
    </source>
</evidence>
<dbReference type="InterPro" id="IPR005288">
    <property type="entry name" value="NadB"/>
</dbReference>
<dbReference type="Gene3D" id="1.20.58.100">
    <property type="entry name" value="Fumarate reductase/succinate dehydrogenase flavoprotein-like, C-terminal domain"/>
    <property type="match status" value="1"/>
</dbReference>
<keyword evidence="6 11" id="KW-0662">Pyridine nucleotide biosynthesis</keyword>
<evidence type="ECO:0000256" key="11">
    <source>
        <dbReference type="RuleBase" id="RU362049"/>
    </source>
</evidence>
<dbReference type="AlphaFoldDB" id="A0AA48K8Q2"/>
<evidence type="ECO:0000256" key="2">
    <source>
        <dbReference type="ARBA" id="ARBA00004950"/>
    </source>
</evidence>
<dbReference type="RefSeq" id="WP_316415489.1">
    <property type="nucleotide sequence ID" value="NZ_AP027080.1"/>
</dbReference>
<sequence>MITCDVLVLGGGIAGCSAALRAAELGADVVVVAKDSLGESNTAYAQGGIIGMPPPDAHDSAELLASDVEAAGAGLCKPEAVALLAEQGPILCREFLWKQVGVDFDHTGALEPEPTAEAAHSARRIWHVKDATGRAIQTALTAKVRAHPRIRIFESHSLVDLLTVPHHSRDPRRVYDPIQVWGAYGLAPDGQVRMCLARRTILATGGLGYLYLHTSNPASATGDGLAAAYRASARIVNCEYVQFHPTTLYVPGRPRTLLTEALRGEGAHLVNGAGERFMSKYAPEGLELAPRDVVSRAIFQEMAATGEPCMYLDLEPLKARLDLEARFPTVLATCRKAGLEPLAQPIPVVPAAHYFCGGVAVDLDGRASLPGLFAVGEVSCTGVHGANRLASSSLLEGLVWGYRAGEACATESRDTALPDPDSLEAWKPVPPGPEPDPLLIEQDWTSIRTTLWNYAGIVRTRDRLLRGRGDMGYLYHRIEAFYRAAPLSRSLLELRNGILCARLIFKAALQNPESRGCHYRLD</sequence>
<reference evidence="15" key="1">
    <citation type="journal article" date="2023" name="Int. J. Syst. Evol. Microbiol.">
        <title>Mesoterricola silvestris gen. nov., sp. nov., Mesoterricola sediminis sp. nov., Geothrix oryzae sp. nov., Geothrix edaphica sp. nov., Geothrix rubra sp. nov., and Geothrix limicola sp. nov., six novel members of Acidobacteriota isolated from soils.</title>
        <authorList>
            <person name="Itoh H."/>
            <person name="Sugisawa Y."/>
            <person name="Mise K."/>
            <person name="Xu Z."/>
            <person name="Kuniyasu M."/>
            <person name="Ushijima N."/>
            <person name="Kawano K."/>
            <person name="Kobayashi E."/>
            <person name="Shiratori Y."/>
            <person name="Masuda Y."/>
            <person name="Senoo K."/>
        </authorList>
    </citation>
    <scope>NUCLEOTIDE SEQUENCE [LARGE SCALE GENOMIC DNA]</scope>
    <source>
        <strain evidence="15">W79</strain>
    </source>
</reference>
<dbReference type="InterPro" id="IPR015939">
    <property type="entry name" value="Fum_Rdtase/Succ_DH_flav-like_C"/>
</dbReference>
<dbReference type="InterPro" id="IPR003953">
    <property type="entry name" value="FAD-dep_OxRdtase_2_FAD-bd"/>
</dbReference>
<organism evidence="14 15">
    <name type="scientific">Mesoterricola silvestris</name>
    <dbReference type="NCBI Taxonomy" id="2927979"/>
    <lineage>
        <taxon>Bacteria</taxon>
        <taxon>Pseudomonadati</taxon>
        <taxon>Acidobacteriota</taxon>
        <taxon>Holophagae</taxon>
        <taxon>Holophagales</taxon>
        <taxon>Holophagaceae</taxon>
        <taxon>Mesoterricola</taxon>
    </lineage>
</organism>
<dbReference type="Gene3D" id="3.90.700.10">
    <property type="entry name" value="Succinate dehydrogenase/fumarate reductase flavoprotein, catalytic domain"/>
    <property type="match status" value="1"/>
</dbReference>
<gene>
    <name evidence="14" type="primary">nadB</name>
    <name evidence="14" type="ORF">METEAL_17500</name>
</gene>
<proteinExistence type="inferred from homology"/>
<dbReference type="Proteomes" id="UP001238179">
    <property type="component" value="Chromosome"/>
</dbReference>
<dbReference type="InterPro" id="IPR037099">
    <property type="entry name" value="Fum_R/Succ_DH_flav-like_C_sf"/>
</dbReference>
<comment type="similarity">
    <text evidence="3 11">Belongs to the FAD-dependent oxidoreductase 2 family. NadB subfamily.</text>
</comment>
<evidence type="ECO:0000256" key="6">
    <source>
        <dbReference type="ARBA" id="ARBA00022642"/>
    </source>
</evidence>
<protein>
    <recommendedName>
        <fullName evidence="4 10">L-aspartate oxidase</fullName>
        <ecNumber evidence="4 10">1.4.3.16</ecNumber>
    </recommendedName>
</protein>
<keyword evidence="7 11" id="KW-0274">FAD</keyword>
<feature type="domain" description="FAD-dependent oxidoreductase 2 FAD-binding" evidence="12">
    <location>
        <begin position="5"/>
        <end position="394"/>
    </location>
</feature>
<keyword evidence="5 11" id="KW-0285">Flavoprotein</keyword>
<evidence type="ECO:0000259" key="12">
    <source>
        <dbReference type="Pfam" id="PF00890"/>
    </source>
</evidence>
<feature type="domain" description="Fumarate reductase/succinate dehydrogenase flavoprotein-like C-terminal" evidence="13">
    <location>
        <begin position="447"/>
        <end position="522"/>
    </location>
</feature>
<dbReference type="PRINTS" id="PR00411">
    <property type="entry name" value="PNDRDTASEI"/>
</dbReference>
<evidence type="ECO:0000256" key="5">
    <source>
        <dbReference type="ARBA" id="ARBA00022630"/>
    </source>
</evidence>
<keyword evidence="8 11" id="KW-0560">Oxidoreductase</keyword>
<name>A0AA48K8Q2_9BACT</name>
<evidence type="ECO:0000256" key="4">
    <source>
        <dbReference type="ARBA" id="ARBA00012173"/>
    </source>
</evidence>
<dbReference type="SUPFAM" id="SSF51905">
    <property type="entry name" value="FAD/NAD(P)-binding domain"/>
    <property type="match status" value="1"/>
</dbReference>
<comment type="function">
    <text evidence="11">Catalyzes the oxidation of L-aspartate to iminoaspartate.</text>
</comment>
<comment type="catalytic activity">
    <reaction evidence="9">
        <text>L-aspartate + O2 = iminosuccinate + H2O2</text>
        <dbReference type="Rhea" id="RHEA:25876"/>
        <dbReference type="ChEBI" id="CHEBI:15379"/>
        <dbReference type="ChEBI" id="CHEBI:16240"/>
        <dbReference type="ChEBI" id="CHEBI:29991"/>
        <dbReference type="ChEBI" id="CHEBI:77875"/>
        <dbReference type="EC" id="1.4.3.16"/>
    </reaction>
    <physiologicalReaction direction="left-to-right" evidence="9">
        <dbReference type="Rhea" id="RHEA:25877"/>
    </physiologicalReaction>
</comment>
<evidence type="ECO:0000256" key="1">
    <source>
        <dbReference type="ARBA" id="ARBA00001974"/>
    </source>
</evidence>
<dbReference type="GO" id="GO:0008734">
    <property type="term" value="F:L-aspartate oxidase activity"/>
    <property type="evidence" value="ECO:0007669"/>
    <property type="project" value="UniProtKB-UniRule"/>
</dbReference>
<dbReference type="PANTHER" id="PTHR42716:SF2">
    <property type="entry name" value="L-ASPARTATE OXIDASE, CHLOROPLASTIC"/>
    <property type="match status" value="1"/>
</dbReference>
<dbReference type="InterPro" id="IPR027477">
    <property type="entry name" value="Succ_DH/fumarate_Rdtase_cat_sf"/>
</dbReference>
<comment type="subcellular location">
    <subcellularLocation>
        <location evidence="11">Cytoplasm</location>
    </subcellularLocation>
</comment>
<dbReference type="SUPFAM" id="SSF56425">
    <property type="entry name" value="Succinate dehydrogenase/fumarate reductase flavoprotein, catalytic domain"/>
    <property type="match status" value="1"/>
</dbReference>